<dbReference type="PANTHER" id="PTHR23531:SF1">
    <property type="entry name" value="QUINOLENE RESISTANCE PROTEIN NORA"/>
    <property type="match status" value="1"/>
</dbReference>
<feature type="transmembrane region" description="Helical" evidence="6">
    <location>
        <begin position="303"/>
        <end position="323"/>
    </location>
</feature>
<feature type="transmembrane region" description="Helical" evidence="6">
    <location>
        <begin position="79"/>
        <end position="98"/>
    </location>
</feature>
<evidence type="ECO:0000256" key="4">
    <source>
        <dbReference type="ARBA" id="ARBA00022989"/>
    </source>
</evidence>
<comment type="caution">
    <text evidence="8">The sequence shown here is derived from an EMBL/GenBank/DDBJ whole genome shotgun (WGS) entry which is preliminary data.</text>
</comment>
<dbReference type="PROSITE" id="PS50850">
    <property type="entry name" value="MFS"/>
    <property type="match status" value="1"/>
</dbReference>
<reference evidence="8 9" key="1">
    <citation type="submission" date="2021-04" db="EMBL/GenBank/DDBJ databases">
        <title>Draft genome sequence of Paenibacillus cisolokensis, LC2-13A.</title>
        <authorList>
            <person name="Uke A."/>
            <person name="Chhe C."/>
            <person name="Baramee S."/>
            <person name="Kosugi A."/>
        </authorList>
    </citation>
    <scope>NUCLEOTIDE SEQUENCE [LARGE SCALE GENOMIC DNA]</scope>
    <source>
        <strain evidence="8 9">LC2-13A</strain>
    </source>
</reference>
<evidence type="ECO:0000313" key="8">
    <source>
        <dbReference type="EMBL" id="GIQ66347.1"/>
    </source>
</evidence>
<dbReference type="CDD" id="cd17489">
    <property type="entry name" value="MFS_YfcJ_like"/>
    <property type="match status" value="1"/>
</dbReference>
<feature type="transmembrane region" description="Helical" evidence="6">
    <location>
        <begin position="343"/>
        <end position="363"/>
    </location>
</feature>
<dbReference type="InterPro" id="IPR020846">
    <property type="entry name" value="MFS_dom"/>
</dbReference>
<feature type="transmembrane region" description="Helical" evidence="6">
    <location>
        <begin position="164"/>
        <end position="184"/>
    </location>
</feature>
<dbReference type="RefSeq" id="WP_213530889.1">
    <property type="nucleotide sequence ID" value="NZ_BOVJ01000174.1"/>
</dbReference>
<feature type="transmembrane region" description="Helical" evidence="6">
    <location>
        <begin position="277"/>
        <end position="297"/>
    </location>
</feature>
<sequence>MSELQDERLWTRSFIAITLAYCCLFLNLHLLLSPSTSYVQEQFRVSDGQISLVTSLFAFSAIATRFATAWAMKRVRPVAIMYAGLGIAAMITFAYSWAGSFEALLLLRIGYGVGFGMASVVMPTFVAELIPARRMGEGIGYFGLSTSIAMSVGPLIGLEVMKLGFGYLTVLGGMVVLAAFPLLLPRHTIPASAFRLPEKKDKDGHKGDAPRSGAVRKLLLPASLNLLVAITFGGLVSFLALFGKTVHLSNVGLFFLVNALSMVAVRPFSGKLFDRKGSVAVLVPGGALAIIGLLVLSGTNGPGMLIAAAVLYGTGYGMIQPAIQAWMIHSVKPQERGMANSLFYNSLDFGIAAGSLLLGVIASKTGYAGMYRLSSVIMVLFIAVTVLSAVVSRQAARTKEPSVEA</sequence>
<organism evidence="8 9">
    <name type="scientific">Paenibacillus cisolokensis</name>
    <dbReference type="NCBI Taxonomy" id="1658519"/>
    <lineage>
        <taxon>Bacteria</taxon>
        <taxon>Bacillati</taxon>
        <taxon>Bacillota</taxon>
        <taxon>Bacilli</taxon>
        <taxon>Bacillales</taxon>
        <taxon>Paenibacillaceae</taxon>
        <taxon>Paenibacillus</taxon>
    </lineage>
</organism>
<feature type="transmembrane region" description="Helical" evidence="6">
    <location>
        <begin position="139"/>
        <end position="158"/>
    </location>
</feature>
<feature type="transmembrane region" description="Helical" evidence="6">
    <location>
        <begin position="218"/>
        <end position="242"/>
    </location>
</feature>
<protein>
    <submittedName>
        <fullName evidence="8">MFS transporter</fullName>
    </submittedName>
</protein>
<feature type="domain" description="Major facilitator superfamily (MFS) profile" evidence="7">
    <location>
        <begin position="13"/>
        <end position="400"/>
    </location>
</feature>
<dbReference type="PANTHER" id="PTHR23531">
    <property type="entry name" value="QUINOLENE RESISTANCE PROTEIN NORA"/>
    <property type="match status" value="1"/>
</dbReference>
<accession>A0ABQ4NDN8</accession>
<feature type="transmembrane region" description="Helical" evidence="6">
    <location>
        <begin position="52"/>
        <end position="72"/>
    </location>
</feature>
<evidence type="ECO:0000313" key="9">
    <source>
        <dbReference type="Proteomes" id="UP000680304"/>
    </source>
</evidence>
<feature type="transmembrane region" description="Helical" evidence="6">
    <location>
        <begin position="248"/>
        <end position="265"/>
    </location>
</feature>
<proteinExistence type="predicted"/>
<keyword evidence="2" id="KW-0813">Transport</keyword>
<dbReference type="SUPFAM" id="SSF103473">
    <property type="entry name" value="MFS general substrate transporter"/>
    <property type="match status" value="1"/>
</dbReference>
<evidence type="ECO:0000256" key="1">
    <source>
        <dbReference type="ARBA" id="ARBA00004651"/>
    </source>
</evidence>
<feature type="transmembrane region" description="Helical" evidence="6">
    <location>
        <begin position="12"/>
        <end position="32"/>
    </location>
</feature>
<comment type="subcellular location">
    <subcellularLocation>
        <location evidence="1">Cell membrane</location>
        <topology evidence="1">Multi-pass membrane protein</topology>
    </subcellularLocation>
</comment>
<feature type="transmembrane region" description="Helical" evidence="6">
    <location>
        <begin position="369"/>
        <end position="391"/>
    </location>
</feature>
<dbReference type="Proteomes" id="UP000680304">
    <property type="component" value="Unassembled WGS sequence"/>
</dbReference>
<name>A0ABQ4NDN8_9BACL</name>
<feature type="transmembrane region" description="Helical" evidence="6">
    <location>
        <begin position="104"/>
        <end position="127"/>
    </location>
</feature>
<dbReference type="Gene3D" id="1.20.1250.20">
    <property type="entry name" value="MFS general substrate transporter like domains"/>
    <property type="match status" value="1"/>
</dbReference>
<dbReference type="EMBL" id="BOVJ01000174">
    <property type="protein sequence ID" value="GIQ66347.1"/>
    <property type="molecule type" value="Genomic_DNA"/>
</dbReference>
<keyword evidence="9" id="KW-1185">Reference proteome</keyword>
<evidence type="ECO:0000256" key="2">
    <source>
        <dbReference type="ARBA" id="ARBA00022448"/>
    </source>
</evidence>
<keyword evidence="4 6" id="KW-1133">Transmembrane helix</keyword>
<keyword evidence="5 6" id="KW-0472">Membrane</keyword>
<evidence type="ECO:0000256" key="6">
    <source>
        <dbReference type="SAM" id="Phobius"/>
    </source>
</evidence>
<evidence type="ECO:0000256" key="5">
    <source>
        <dbReference type="ARBA" id="ARBA00023136"/>
    </source>
</evidence>
<dbReference type="InterPro" id="IPR036259">
    <property type="entry name" value="MFS_trans_sf"/>
</dbReference>
<dbReference type="InterPro" id="IPR011701">
    <property type="entry name" value="MFS"/>
</dbReference>
<evidence type="ECO:0000259" key="7">
    <source>
        <dbReference type="PROSITE" id="PS50850"/>
    </source>
</evidence>
<dbReference type="Pfam" id="PF07690">
    <property type="entry name" value="MFS_1"/>
    <property type="match status" value="1"/>
</dbReference>
<dbReference type="InterPro" id="IPR052714">
    <property type="entry name" value="MFS_Exporter"/>
</dbReference>
<keyword evidence="3 6" id="KW-0812">Transmembrane</keyword>
<gene>
    <name evidence="8" type="primary">norA</name>
    <name evidence="8" type="ORF">PACILC2_49150</name>
</gene>
<evidence type="ECO:0000256" key="3">
    <source>
        <dbReference type="ARBA" id="ARBA00022692"/>
    </source>
</evidence>